<dbReference type="AlphaFoldDB" id="A0A0A1N053"/>
<sequence>MSPVYHTSFNNNYYYDAVRLGQIEVQHELARNFYDDDEFCPILEYTTLDDRDRIYQRLTPSPRTSPRTSPTIKNSKRVIPIINPSNMTPISIQPK</sequence>
<name>A0A0A1N053_RHIZD</name>
<dbReference type="Proteomes" id="UP000242381">
    <property type="component" value="Unassembled WGS sequence"/>
</dbReference>
<organism evidence="1 2">
    <name type="scientific">Rhizopus microsporus</name>
    <dbReference type="NCBI Taxonomy" id="58291"/>
    <lineage>
        <taxon>Eukaryota</taxon>
        <taxon>Fungi</taxon>
        <taxon>Fungi incertae sedis</taxon>
        <taxon>Mucoromycota</taxon>
        <taxon>Mucoromycotina</taxon>
        <taxon>Mucoromycetes</taxon>
        <taxon>Mucorales</taxon>
        <taxon>Mucorineae</taxon>
        <taxon>Rhizopodaceae</taxon>
        <taxon>Rhizopus</taxon>
    </lineage>
</organism>
<proteinExistence type="predicted"/>
<dbReference type="OrthoDB" id="2425329at2759"/>
<dbReference type="OMA" id="PIRSCEE"/>
<dbReference type="EMBL" id="KV921349">
    <property type="protein sequence ID" value="ORE17659.1"/>
    <property type="molecule type" value="Genomic_DNA"/>
</dbReference>
<gene>
    <name evidence="1" type="ORF">BCV71DRAFT_227393</name>
</gene>
<dbReference type="VEuPathDB" id="FungiDB:BCV72DRAFT_227734"/>
<protein>
    <submittedName>
        <fullName evidence="1">Uncharacterized protein</fullName>
    </submittedName>
</protein>
<accession>A0A0A1N053</accession>
<reference evidence="1 2" key="1">
    <citation type="journal article" date="2016" name="Proc. Natl. Acad. Sci. U.S.A.">
        <title>Lipid metabolic changes in an early divergent fungus govern the establishment of a mutualistic symbiosis with endobacteria.</title>
        <authorList>
            <person name="Lastovetsky O.A."/>
            <person name="Gaspar M.L."/>
            <person name="Mondo S.J."/>
            <person name="LaButti K.M."/>
            <person name="Sandor L."/>
            <person name="Grigoriev I.V."/>
            <person name="Henry S.A."/>
            <person name="Pawlowska T.E."/>
        </authorList>
    </citation>
    <scope>NUCLEOTIDE SEQUENCE [LARGE SCALE GENOMIC DNA]</scope>
    <source>
        <strain evidence="1 2">ATCC 11559</strain>
    </source>
</reference>
<evidence type="ECO:0000313" key="1">
    <source>
        <dbReference type="EMBL" id="ORE17659.1"/>
    </source>
</evidence>
<evidence type="ECO:0000313" key="2">
    <source>
        <dbReference type="Proteomes" id="UP000242381"/>
    </source>
</evidence>